<dbReference type="GO" id="GO:0016787">
    <property type="term" value="F:hydrolase activity"/>
    <property type="evidence" value="ECO:0007669"/>
    <property type="project" value="UniProtKB-KW"/>
</dbReference>
<dbReference type="Gene3D" id="2.40.100.10">
    <property type="entry name" value="Cyclophilin-like"/>
    <property type="match status" value="1"/>
</dbReference>
<gene>
    <name evidence="5" type="ORF">Raf01_11500</name>
</gene>
<evidence type="ECO:0000256" key="1">
    <source>
        <dbReference type="ARBA" id="ARBA00022741"/>
    </source>
</evidence>
<dbReference type="PANTHER" id="PTHR34698:SF2">
    <property type="entry name" value="5-OXOPROLINASE SUBUNIT B"/>
    <property type="match status" value="1"/>
</dbReference>
<organism evidence="5 6">
    <name type="scientific">Rugosimonospora africana</name>
    <dbReference type="NCBI Taxonomy" id="556532"/>
    <lineage>
        <taxon>Bacteria</taxon>
        <taxon>Bacillati</taxon>
        <taxon>Actinomycetota</taxon>
        <taxon>Actinomycetes</taxon>
        <taxon>Micromonosporales</taxon>
        <taxon>Micromonosporaceae</taxon>
        <taxon>Rugosimonospora</taxon>
    </lineage>
</organism>
<evidence type="ECO:0000256" key="3">
    <source>
        <dbReference type="ARBA" id="ARBA00022840"/>
    </source>
</evidence>
<feature type="domain" description="Carboxyltransferase" evidence="4">
    <location>
        <begin position="5"/>
        <end position="199"/>
    </location>
</feature>
<dbReference type="Pfam" id="PF02682">
    <property type="entry name" value="CT_C_D"/>
    <property type="match status" value="1"/>
</dbReference>
<protein>
    <submittedName>
        <fullName evidence="5">Allophanate hydrolase</fullName>
    </submittedName>
</protein>
<keyword evidence="2 5" id="KW-0378">Hydrolase</keyword>
<dbReference type="InterPro" id="IPR003833">
    <property type="entry name" value="CT_C_D"/>
</dbReference>
<dbReference type="Gene3D" id="3.30.1360.40">
    <property type="match status" value="1"/>
</dbReference>
<keyword evidence="3" id="KW-0067">ATP-binding</keyword>
<comment type="caution">
    <text evidence="5">The sequence shown here is derived from an EMBL/GenBank/DDBJ whole genome shotgun (WGS) entry which is preliminary data.</text>
</comment>
<sequence>MTAEVRVRPVGLSACLLDVPPSVVGGLAEYLRDCHDRGMLGGVVDVVPGASTVLLDGAGAADLAPVLGPLLAGWFGGGPDPTRAAELVEIPVAYDGPDLADVARQAGLSEADVVALHTRAPMTVAFCGFAPGFAYIADLPVPLRMPRLATPRKAVPAGSVAIAEEYTGIYPRTSPGGWRILGHTAAELWNLDREPPALLSPGTRVQFVIAP</sequence>
<dbReference type="InterPro" id="IPR010016">
    <property type="entry name" value="PxpB"/>
</dbReference>
<evidence type="ECO:0000313" key="6">
    <source>
        <dbReference type="Proteomes" id="UP000642748"/>
    </source>
</evidence>
<evidence type="ECO:0000313" key="5">
    <source>
        <dbReference type="EMBL" id="GIH12978.1"/>
    </source>
</evidence>
<proteinExistence type="predicted"/>
<evidence type="ECO:0000256" key="2">
    <source>
        <dbReference type="ARBA" id="ARBA00022801"/>
    </source>
</evidence>
<dbReference type="Proteomes" id="UP000642748">
    <property type="component" value="Unassembled WGS sequence"/>
</dbReference>
<accession>A0A8J3QL55</accession>
<dbReference type="PANTHER" id="PTHR34698">
    <property type="entry name" value="5-OXOPROLINASE SUBUNIT B"/>
    <property type="match status" value="1"/>
</dbReference>
<dbReference type="RefSeq" id="WP_239133404.1">
    <property type="nucleotide sequence ID" value="NZ_BONZ01000013.1"/>
</dbReference>
<keyword evidence="6" id="KW-1185">Reference proteome</keyword>
<reference evidence="5" key="1">
    <citation type="submission" date="2021-01" db="EMBL/GenBank/DDBJ databases">
        <title>Whole genome shotgun sequence of Rugosimonospora africana NBRC 104875.</title>
        <authorList>
            <person name="Komaki H."/>
            <person name="Tamura T."/>
        </authorList>
    </citation>
    <scope>NUCLEOTIDE SEQUENCE</scope>
    <source>
        <strain evidence="5">NBRC 104875</strain>
    </source>
</reference>
<dbReference type="InterPro" id="IPR029000">
    <property type="entry name" value="Cyclophilin-like_dom_sf"/>
</dbReference>
<dbReference type="AlphaFoldDB" id="A0A8J3QL55"/>
<dbReference type="SMART" id="SM00796">
    <property type="entry name" value="AHS1"/>
    <property type="match status" value="1"/>
</dbReference>
<keyword evidence="1" id="KW-0547">Nucleotide-binding</keyword>
<dbReference type="GO" id="GO:0005524">
    <property type="term" value="F:ATP binding"/>
    <property type="evidence" value="ECO:0007669"/>
    <property type="project" value="UniProtKB-KW"/>
</dbReference>
<name>A0A8J3QL55_9ACTN</name>
<evidence type="ECO:0000259" key="4">
    <source>
        <dbReference type="SMART" id="SM00796"/>
    </source>
</evidence>
<dbReference type="SUPFAM" id="SSF50891">
    <property type="entry name" value="Cyclophilin-like"/>
    <property type="match status" value="1"/>
</dbReference>
<dbReference type="EMBL" id="BONZ01000013">
    <property type="protein sequence ID" value="GIH12978.1"/>
    <property type="molecule type" value="Genomic_DNA"/>
</dbReference>